<comment type="caution">
    <text evidence="1">The sequence shown here is derived from an EMBL/GenBank/DDBJ whole genome shotgun (WGS) entry which is preliminary data.</text>
</comment>
<keyword evidence="2" id="KW-1185">Reference proteome</keyword>
<name>A0ABW4YJ95_9BACL</name>
<proteinExistence type="predicted"/>
<dbReference type="Pfam" id="PF07293">
    <property type="entry name" value="DUF1450"/>
    <property type="match status" value="1"/>
</dbReference>
<accession>A0ABW4YJ95</accession>
<evidence type="ECO:0000313" key="2">
    <source>
        <dbReference type="Proteomes" id="UP001597362"/>
    </source>
</evidence>
<dbReference type="RefSeq" id="WP_377771156.1">
    <property type="nucleotide sequence ID" value="NZ_JBHUHO010000024.1"/>
</dbReference>
<dbReference type="Proteomes" id="UP001597362">
    <property type="component" value="Unassembled WGS sequence"/>
</dbReference>
<protein>
    <submittedName>
        <fullName evidence="1">DUF1450 domain-containing protein</fullName>
    </submittedName>
</protein>
<organism evidence="1 2">
    <name type="scientific">Paenibacillus yanchengensis</name>
    <dbReference type="NCBI Taxonomy" id="2035833"/>
    <lineage>
        <taxon>Bacteria</taxon>
        <taxon>Bacillati</taxon>
        <taxon>Bacillota</taxon>
        <taxon>Bacilli</taxon>
        <taxon>Bacillales</taxon>
        <taxon>Paenibacillaceae</taxon>
        <taxon>Paenibacillus</taxon>
    </lineage>
</organism>
<reference evidence="2" key="1">
    <citation type="journal article" date="2019" name="Int. J. Syst. Evol. Microbiol.">
        <title>The Global Catalogue of Microorganisms (GCM) 10K type strain sequencing project: providing services to taxonomists for standard genome sequencing and annotation.</title>
        <authorList>
            <consortium name="The Broad Institute Genomics Platform"/>
            <consortium name="The Broad Institute Genome Sequencing Center for Infectious Disease"/>
            <person name="Wu L."/>
            <person name="Ma J."/>
        </authorList>
    </citation>
    <scope>NUCLEOTIDE SEQUENCE [LARGE SCALE GENOMIC DNA]</scope>
    <source>
        <strain evidence="2">GH52</strain>
    </source>
</reference>
<dbReference type="EMBL" id="JBHUHO010000024">
    <property type="protein sequence ID" value="MFD2115719.1"/>
    <property type="molecule type" value="Genomic_DNA"/>
</dbReference>
<dbReference type="InterPro" id="IPR009910">
    <property type="entry name" value="DUF1450"/>
</dbReference>
<sequence>MGLGIVIVEKCNRNALNLDELEALEKKYPDIAVIAMECLNECRLCQTRPYALVNGQKVHGKTAEESIRQIEQAIIAELDQY</sequence>
<gene>
    <name evidence="1" type="ORF">ACFSJH_08260</name>
</gene>
<evidence type="ECO:0000313" key="1">
    <source>
        <dbReference type="EMBL" id="MFD2115719.1"/>
    </source>
</evidence>